<evidence type="ECO:0000313" key="7">
    <source>
        <dbReference type="Proteomes" id="UP000294562"/>
    </source>
</evidence>
<organism evidence="6 7">
    <name type="scientific">Meridianimarinicoccus aquatilis</name>
    <dbReference type="NCBI Taxonomy" id="2552766"/>
    <lineage>
        <taxon>Bacteria</taxon>
        <taxon>Pseudomonadati</taxon>
        <taxon>Pseudomonadota</taxon>
        <taxon>Alphaproteobacteria</taxon>
        <taxon>Rhodobacterales</taxon>
        <taxon>Paracoccaceae</taxon>
        <taxon>Meridianimarinicoccus</taxon>
    </lineage>
</organism>
<gene>
    <name evidence="6" type="ORF">E2L05_19240</name>
</gene>
<feature type="transmembrane region" description="Helical" evidence="5">
    <location>
        <begin position="144"/>
        <end position="177"/>
    </location>
</feature>
<dbReference type="EMBL" id="SMZO01000084">
    <property type="protein sequence ID" value="TDL83794.1"/>
    <property type="molecule type" value="Genomic_DNA"/>
</dbReference>
<feature type="transmembrane region" description="Helical" evidence="5">
    <location>
        <begin position="45"/>
        <end position="66"/>
    </location>
</feature>
<dbReference type="GO" id="GO:0016020">
    <property type="term" value="C:membrane"/>
    <property type="evidence" value="ECO:0007669"/>
    <property type="project" value="UniProtKB-SubCell"/>
</dbReference>
<dbReference type="PANTHER" id="PTHR30249">
    <property type="entry name" value="PUTATIVE SEROTONIN TRANSPORTER"/>
    <property type="match status" value="1"/>
</dbReference>
<proteinExistence type="predicted"/>
<keyword evidence="2 5" id="KW-0812">Transmembrane</keyword>
<feature type="transmembrane region" description="Helical" evidence="5">
    <location>
        <begin position="210"/>
        <end position="234"/>
    </location>
</feature>
<dbReference type="AlphaFoldDB" id="A0A4R6AKQ6"/>
<evidence type="ECO:0000256" key="4">
    <source>
        <dbReference type="ARBA" id="ARBA00023136"/>
    </source>
</evidence>
<evidence type="ECO:0000256" key="5">
    <source>
        <dbReference type="SAM" id="Phobius"/>
    </source>
</evidence>
<keyword evidence="7" id="KW-1185">Reference proteome</keyword>
<dbReference type="OrthoDB" id="9811701at2"/>
<name>A0A4R6AKQ6_9RHOB</name>
<evidence type="ECO:0000256" key="3">
    <source>
        <dbReference type="ARBA" id="ARBA00022989"/>
    </source>
</evidence>
<reference evidence="6 7" key="1">
    <citation type="submission" date="2019-03" db="EMBL/GenBank/DDBJ databases">
        <title>Rhodobacteraceae bacterium SM1902, a new member of the family Rhodobacteraceae isolated from Yantai.</title>
        <authorList>
            <person name="Sun Y."/>
        </authorList>
    </citation>
    <scope>NUCLEOTIDE SEQUENCE [LARGE SCALE GENOMIC DNA]</scope>
    <source>
        <strain evidence="6 7">SM1902</strain>
    </source>
</reference>
<evidence type="ECO:0000313" key="6">
    <source>
        <dbReference type="EMBL" id="TDL83794.1"/>
    </source>
</evidence>
<evidence type="ECO:0000256" key="1">
    <source>
        <dbReference type="ARBA" id="ARBA00004141"/>
    </source>
</evidence>
<keyword evidence="3 5" id="KW-1133">Transmembrane helix</keyword>
<sequence length="238" mass="24728">MTPVSDIWVYLTDSPLWWLTATVLAYAVGDWAFRASGRKPFVNSVLIAMILLSALLVVTGTSYEIYFDGAQFVHFLLGPATVALAVPLYVNRHRILRTALPMLAALVAGSLTAMLLGLGVGWALGLRGEVLLSLAPKSATSPIAIGVAEAIGAIPSLTAALVILTGILGAVIVTPLYDALGVRDYRARGFATGSSASGIGTARAFQVDPVAGAFAGIAMGLNALFTAVATPLVVDWLF</sequence>
<dbReference type="Pfam" id="PF04172">
    <property type="entry name" value="LrgB"/>
    <property type="match status" value="1"/>
</dbReference>
<comment type="subcellular location">
    <subcellularLocation>
        <location evidence="1">Membrane</location>
        <topology evidence="1">Multi-pass membrane protein</topology>
    </subcellularLocation>
</comment>
<dbReference type="Proteomes" id="UP000294562">
    <property type="component" value="Unassembled WGS sequence"/>
</dbReference>
<dbReference type="PANTHER" id="PTHR30249:SF0">
    <property type="entry name" value="PLASTIDAL GLYCOLATE_GLYCERATE TRANSLOCATOR 1, CHLOROPLASTIC"/>
    <property type="match status" value="1"/>
</dbReference>
<feature type="transmembrane region" description="Helical" evidence="5">
    <location>
        <begin position="72"/>
        <end position="90"/>
    </location>
</feature>
<accession>A0A4R6AKQ6</accession>
<comment type="caution">
    <text evidence="6">The sequence shown here is derived from an EMBL/GenBank/DDBJ whole genome shotgun (WGS) entry which is preliminary data.</text>
</comment>
<dbReference type="InterPro" id="IPR007300">
    <property type="entry name" value="CidB/LrgB"/>
</dbReference>
<dbReference type="RefSeq" id="WP_133344541.1">
    <property type="nucleotide sequence ID" value="NZ_SMZO01000084.1"/>
</dbReference>
<feature type="transmembrane region" description="Helical" evidence="5">
    <location>
        <begin position="102"/>
        <end position="124"/>
    </location>
</feature>
<protein>
    <submittedName>
        <fullName evidence="6">LrgB family protein</fullName>
    </submittedName>
</protein>
<keyword evidence="4 5" id="KW-0472">Membrane</keyword>
<evidence type="ECO:0000256" key="2">
    <source>
        <dbReference type="ARBA" id="ARBA00022692"/>
    </source>
</evidence>
<feature type="transmembrane region" description="Helical" evidence="5">
    <location>
        <begin position="15"/>
        <end position="33"/>
    </location>
</feature>